<evidence type="ECO:0000313" key="4">
    <source>
        <dbReference type="Proteomes" id="UP000176678"/>
    </source>
</evidence>
<sequence length="66" mass="7071">MKRRRVSSFLGIGLCIAILLTIGGLLLYGKRQRVAQEFAEQAAAAGLGSDTGKPATPLRLNSTARW</sequence>
<keyword evidence="2" id="KW-0472">Membrane</keyword>
<accession>A0A1F7VEU3</accession>
<reference evidence="3 4" key="1">
    <citation type="journal article" date="2016" name="Nat. Commun.">
        <title>Thousands of microbial genomes shed light on interconnected biogeochemical processes in an aquifer system.</title>
        <authorList>
            <person name="Anantharaman K."/>
            <person name="Brown C.T."/>
            <person name="Hug L.A."/>
            <person name="Sharon I."/>
            <person name="Castelle C.J."/>
            <person name="Probst A.J."/>
            <person name="Thomas B.C."/>
            <person name="Singh A."/>
            <person name="Wilkins M.J."/>
            <person name="Karaoz U."/>
            <person name="Brodie E.L."/>
            <person name="Williams K.H."/>
            <person name="Hubbard S.S."/>
            <person name="Banfield J.F."/>
        </authorList>
    </citation>
    <scope>NUCLEOTIDE SEQUENCE [LARGE SCALE GENOMIC DNA]</scope>
</reference>
<gene>
    <name evidence="3" type="ORF">A3H75_03470</name>
</gene>
<name>A0A1F7VEU3_9BACT</name>
<dbReference type="Proteomes" id="UP000176678">
    <property type="component" value="Unassembled WGS sequence"/>
</dbReference>
<keyword evidence="2" id="KW-1133">Transmembrane helix</keyword>
<comment type="caution">
    <text evidence="3">The sequence shown here is derived from an EMBL/GenBank/DDBJ whole genome shotgun (WGS) entry which is preliminary data.</text>
</comment>
<protein>
    <submittedName>
        <fullName evidence="3">Uncharacterized protein</fullName>
    </submittedName>
</protein>
<dbReference type="AlphaFoldDB" id="A0A1F7VEU3"/>
<evidence type="ECO:0000313" key="3">
    <source>
        <dbReference type="EMBL" id="OGL88638.1"/>
    </source>
</evidence>
<dbReference type="EMBL" id="MGES01000035">
    <property type="protein sequence ID" value="OGL88638.1"/>
    <property type="molecule type" value="Genomic_DNA"/>
</dbReference>
<keyword evidence="2" id="KW-0812">Transmembrane</keyword>
<organism evidence="3 4">
    <name type="scientific">Candidatus Uhrbacteria bacterium RIFCSPLOWO2_02_FULL_51_9</name>
    <dbReference type="NCBI Taxonomy" id="1802410"/>
    <lineage>
        <taxon>Bacteria</taxon>
        <taxon>Candidatus Uhriibacteriota</taxon>
    </lineage>
</organism>
<feature type="transmembrane region" description="Helical" evidence="2">
    <location>
        <begin position="6"/>
        <end position="28"/>
    </location>
</feature>
<evidence type="ECO:0000256" key="1">
    <source>
        <dbReference type="SAM" id="MobiDB-lite"/>
    </source>
</evidence>
<feature type="region of interest" description="Disordered" evidence="1">
    <location>
        <begin position="43"/>
        <end position="66"/>
    </location>
</feature>
<evidence type="ECO:0000256" key="2">
    <source>
        <dbReference type="SAM" id="Phobius"/>
    </source>
</evidence>
<proteinExistence type="predicted"/>